<evidence type="ECO:0000313" key="2">
    <source>
        <dbReference type="EMBL" id="PJI20502.1"/>
    </source>
</evidence>
<feature type="domain" description="AbiJ-NTD3" evidence="1">
    <location>
        <begin position="6"/>
        <end position="171"/>
    </location>
</feature>
<organism evidence="2 3">
    <name type="scientific">Prevotella intermedia</name>
    <dbReference type="NCBI Taxonomy" id="28131"/>
    <lineage>
        <taxon>Bacteria</taxon>
        <taxon>Pseudomonadati</taxon>
        <taxon>Bacteroidota</taxon>
        <taxon>Bacteroidia</taxon>
        <taxon>Bacteroidales</taxon>
        <taxon>Prevotellaceae</taxon>
        <taxon>Prevotella</taxon>
    </lineage>
</organism>
<gene>
    <name evidence="2" type="ORF">CTM53_06510</name>
</gene>
<protein>
    <recommendedName>
        <fullName evidence="1">AbiJ-NTD3 domain-containing protein</fullName>
    </recommendedName>
</protein>
<dbReference type="Proteomes" id="UP000229102">
    <property type="component" value="Unassembled WGS sequence"/>
</dbReference>
<dbReference type="InterPro" id="IPR041427">
    <property type="entry name" value="AbiJ-NTD3"/>
</dbReference>
<dbReference type="RefSeq" id="WP_100328169.1">
    <property type="nucleotide sequence ID" value="NZ_PENF01000001.1"/>
</dbReference>
<accession>A0AAJ3VED5</accession>
<proteinExistence type="predicted"/>
<evidence type="ECO:0000259" key="1">
    <source>
        <dbReference type="Pfam" id="PF18860"/>
    </source>
</evidence>
<name>A0AAJ3VED5_PREIN</name>
<reference evidence="2 3" key="1">
    <citation type="submission" date="2017-11" db="EMBL/GenBank/DDBJ databases">
        <title>Genome sequencing of Prevotella intermedia KCOM 2698.</title>
        <authorList>
            <person name="Kook J.-K."/>
            <person name="Park S.-N."/>
            <person name="Lim Y.K."/>
        </authorList>
    </citation>
    <scope>NUCLEOTIDE SEQUENCE [LARGE SCALE GENOMIC DNA]</scope>
    <source>
        <strain evidence="2 3">KCOM 2698</strain>
    </source>
</reference>
<dbReference type="EMBL" id="PENF01000001">
    <property type="protein sequence ID" value="PJI20502.1"/>
    <property type="molecule type" value="Genomic_DNA"/>
</dbReference>
<dbReference type="AlphaFoldDB" id="A0AAJ3VED5"/>
<dbReference type="Pfam" id="PF18860">
    <property type="entry name" value="AbiJ_NTD3"/>
    <property type="match status" value="1"/>
</dbReference>
<evidence type="ECO:0000313" key="3">
    <source>
        <dbReference type="Proteomes" id="UP000229102"/>
    </source>
</evidence>
<sequence length="172" mass="20431">MAQQNKITATTRKNISDELKVSRLWYNGQLEEPNFLDRLYDLKQLPSRDHRYTNAYDDIYQHMVMNNDWDEGWVFTDTRFNLMHTSDEEYLSFLAETLPPAVRTDKKEISQMQEIYNNHLENDGYEIIQVKEISGKPVFEGRLKTIGSSHQVENKTEIKKYLNTEYVNKKLT</sequence>
<comment type="caution">
    <text evidence="2">The sequence shown here is derived from an EMBL/GenBank/DDBJ whole genome shotgun (WGS) entry which is preliminary data.</text>
</comment>